<evidence type="ECO:0000313" key="9">
    <source>
        <dbReference type="EMBL" id="ERF60137.1"/>
    </source>
</evidence>
<keyword evidence="12" id="KW-1185">Reference proteome</keyword>
<dbReference type="EMBL" id="AUZJ01000047">
    <property type="protein sequence ID" value="ERF60137.1"/>
    <property type="molecule type" value="Genomic_DNA"/>
</dbReference>
<dbReference type="Gene3D" id="3.30.479.30">
    <property type="entry name" value="Band 7 domain"/>
    <property type="match status" value="1"/>
</dbReference>
<comment type="caution">
    <text evidence="9">The sequence shown here is derived from an EMBL/GenBank/DDBJ whole genome shotgun (WGS) entry which is preliminary data.</text>
</comment>
<dbReference type="Proteomes" id="UP000016412">
    <property type="component" value="Unassembled WGS sequence"/>
</dbReference>
<dbReference type="InterPro" id="IPR010200">
    <property type="entry name" value="HflC"/>
</dbReference>
<dbReference type="AlphaFoldDB" id="U1F807"/>
<dbReference type="PANTHER" id="PTHR42911">
    <property type="entry name" value="MODULATOR OF FTSH PROTEASE HFLC"/>
    <property type="match status" value="1"/>
</dbReference>
<dbReference type="SMART" id="SM00244">
    <property type="entry name" value="PHB"/>
    <property type="match status" value="1"/>
</dbReference>
<evidence type="ECO:0000256" key="6">
    <source>
        <dbReference type="PIRNR" id="PIRNR005651"/>
    </source>
</evidence>
<evidence type="ECO:0000256" key="2">
    <source>
        <dbReference type="ARBA" id="ARBA00007862"/>
    </source>
</evidence>
<evidence type="ECO:0000256" key="5">
    <source>
        <dbReference type="ARBA" id="ARBA00023136"/>
    </source>
</evidence>
<proteinExistence type="inferred from homology"/>
<evidence type="ECO:0000256" key="1">
    <source>
        <dbReference type="ARBA" id="ARBA00004167"/>
    </source>
</evidence>
<dbReference type="SUPFAM" id="SSF117892">
    <property type="entry name" value="Band 7/SPFH domain"/>
    <property type="match status" value="1"/>
</dbReference>
<dbReference type="PIRSF" id="PIRSF005651">
    <property type="entry name" value="HflC"/>
    <property type="match status" value="1"/>
</dbReference>
<evidence type="ECO:0000256" key="3">
    <source>
        <dbReference type="ARBA" id="ARBA00022692"/>
    </source>
</evidence>
<evidence type="ECO:0000313" key="12">
    <source>
        <dbReference type="Proteomes" id="UP000016646"/>
    </source>
</evidence>
<dbReference type="GO" id="GO:0016020">
    <property type="term" value="C:membrane"/>
    <property type="evidence" value="ECO:0007669"/>
    <property type="project" value="UniProtKB-SubCell"/>
</dbReference>
<protein>
    <recommendedName>
        <fullName evidence="6">Protein HflC</fullName>
    </recommendedName>
</protein>
<reference evidence="11 12" key="1">
    <citation type="submission" date="2013-08" db="EMBL/GenBank/DDBJ databases">
        <authorList>
            <person name="Durkin A.S."/>
            <person name="Haft D.R."/>
            <person name="McCorrison J."/>
            <person name="Torralba M."/>
            <person name="Gillis M."/>
            <person name="Haft D.H."/>
            <person name="Methe B."/>
            <person name="Sutton G."/>
            <person name="Nelson K.E."/>
        </authorList>
    </citation>
    <scope>NUCLEOTIDE SEQUENCE [LARGE SCALE GENOMIC DNA]</scope>
    <source>
        <strain evidence="10 12">ATCC 35536</strain>
        <strain evidence="9 11">VPI DR56BR1116</strain>
    </source>
</reference>
<dbReference type="InterPro" id="IPR001107">
    <property type="entry name" value="Band_7"/>
</dbReference>
<dbReference type="PATRIC" id="fig|1125725.3.peg.1906"/>
<evidence type="ECO:0000256" key="7">
    <source>
        <dbReference type="SAM" id="Phobius"/>
    </source>
</evidence>
<keyword evidence="4 7" id="KW-1133">Transmembrane helix</keyword>
<dbReference type="NCBIfam" id="TIGR01932">
    <property type="entry name" value="hflC"/>
    <property type="match status" value="1"/>
</dbReference>
<dbReference type="PANTHER" id="PTHR42911:SF1">
    <property type="entry name" value="MODULATOR OF FTSH PROTEASE HFLC"/>
    <property type="match status" value="1"/>
</dbReference>
<evidence type="ECO:0000256" key="4">
    <source>
        <dbReference type="ARBA" id="ARBA00022989"/>
    </source>
</evidence>
<dbReference type="eggNOG" id="COG0330">
    <property type="taxonomic scope" value="Bacteria"/>
</dbReference>
<comment type="subcellular location">
    <subcellularLocation>
        <location evidence="1">Membrane</location>
        <topology evidence="1">Single-pass membrane protein</topology>
    </subcellularLocation>
</comment>
<dbReference type="EMBL" id="AVQI01000082">
    <property type="protein sequence ID" value="ERJ98228.1"/>
    <property type="molecule type" value="Genomic_DNA"/>
</dbReference>
<keyword evidence="5 7" id="KW-0472">Membrane</keyword>
<dbReference type="RefSeq" id="WP_021330894.1">
    <property type="nucleotide sequence ID" value="NZ_AUZJ01000047.1"/>
</dbReference>
<comment type="similarity">
    <text evidence="2 6">Belongs to the band 7/mec-2 family. HflC subfamily.</text>
</comment>
<feature type="transmembrane region" description="Helical" evidence="7">
    <location>
        <begin position="7"/>
        <end position="29"/>
    </location>
</feature>
<evidence type="ECO:0000313" key="10">
    <source>
        <dbReference type="EMBL" id="ERJ98228.1"/>
    </source>
</evidence>
<keyword evidence="3 7" id="KW-0812">Transmembrane</keyword>
<comment type="function">
    <text evidence="6">HflC and HflK could regulate a protease.</text>
</comment>
<dbReference type="Proteomes" id="UP000016646">
    <property type="component" value="Unassembled WGS sequence"/>
</dbReference>
<feature type="domain" description="Band 7" evidence="8">
    <location>
        <begin position="25"/>
        <end position="224"/>
    </location>
</feature>
<dbReference type="OrthoDB" id="9809197at2"/>
<evidence type="ECO:0000259" key="8">
    <source>
        <dbReference type="SMART" id="SM00244"/>
    </source>
</evidence>
<organism evidence="9 11">
    <name type="scientific">Treponema socranskii subsp. socranskii VPI DR56BR1116 = ATCC 35536</name>
    <dbReference type="NCBI Taxonomy" id="1125725"/>
    <lineage>
        <taxon>Bacteria</taxon>
        <taxon>Pseudomonadati</taxon>
        <taxon>Spirochaetota</taxon>
        <taxon>Spirochaetia</taxon>
        <taxon>Spirochaetales</taxon>
        <taxon>Treponemataceae</taxon>
        <taxon>Treponema</taxon>
    </lineage>
</organism>
<dbReference type="Pfam" id="PF01145">
    <property type="entry name" value="Band_7"/>
    <property type="match status" value="1"/>
</dbReference>
<sequence>MKSIKRIVLPLVVFLFLLIFFFASGPLYIVREGNQAVVTRFGSIAEVRTDAGLYFKIPAADMVTTYPKRILSIDGDPQRIPTKENQFIVVDTTSRWKIADPKLFYTSFKTIENASNRLSDIIDSATRTVVTANRLSEIVRSSNIINERAAKAVAAEDEETKEIESLVNVNTTIEAVVRGRGALCEEMTAAANVLVSDYGITVIDIVPRQIKYSDELTESVYNRMIKDRSQVAQAYRSLGEAKKTGWIGRLENEKRTISSDAYRRAEEIKGQADAEAARIYAEAYNRDPEFYAFWKSMESYANTLKGRDATYSTNMDYFRYLYSPEGRR</sequence>
<name>U1F807_TRESO</name>
<dbReference type="STRING" id="1125725.HMPREF1325_0150"/>
<dbReference type="CDD" id="cd03405">
    <property type="entry name" value="SPFH_HflC"/>
    <property type="match status" value="1"/>
</dbReference>
<dbReference type="InterPro" id="IPR036013">
    <property type="entry name" value="Band_7/SPFH_dom_sf"/>
</dbReference>
<accession>U1F807</accession>
<gene>
    <name evidence="9" type="primary">hflC</name>
    <name evidence="10" type="ORF">HMPREF0860_1750</name>
    <name evidence="9" type="ORF">HMPREF1325_0150</name>
</gene>
<evidence type="ECO:0000313" key="11">
    <source>
        <dbReference type="Proteomes" id="UP000016412"/>
    </source>
</evidence>